<evidence type="ECO:0000256" key="2">
    <source>
        <dbReference type="ARBA" id="ARBA00022741"/>
    </source>
</evidence>
<dbReference type="InterPro" id="IPR042108">
    <property type="entry name" value="GTPase_HflX_N_sf"/>
</dbReference>
<dbReference type="OrthoDB" id="10268034at2759"/>
<organism evidence="6 7">
    <name type="scientific">Ramazzottius varieornatus</name>
    <name type="common">Water bear</name>
    <name type="synonym">Tardigrade</name>
    <dbReference type="NCBI Taxonomy" id="947166"/>
    <lineage>
        <taxon>Eukaryota</taxon>
        <taxon>Metazoa</taxon>
        <taxon>Ecdysozoa</taxon>
        <taxon>Tardigrada</taxon>
        <taxon>Eutardigrada</taxon>
        <taxon>Parachela</taxon>
        <taxon>Hypsibioidea</taxon>
        <taxon>Ramazzottiidae</taxon>
        <taxon>Ramazzottius</taxon>
    </lineage>
</organism>
<name>A0A1D1VPB7_RAMVA</name>
<dbReference type="Gene3D" id="3.40.50.300">
    <property type="entry name" value="P-loop containing nucleotide triphosphate hydrolases"/>
    <property type="match status" value="1"/>
</dbReference>
<feature type="domain" description="Hflx-type G" evidence="5">
    <location>
        <begin position="260"/>
        <end position="430"/>
    </location>
</feature>
<dbReference type="GO" id="GO:0043022">
    <property type="term" value="F:ribosome binding"/>
    <property type="evidence" value="ECO:0007669"/>
    <property type="project" value="TreeGrafter"/>
</dbReference>
<evidence type="ECO:0000256" key="1">
    <source>
        <dbReference type="ARBA" id="ARBA00022723"/>
    </source>
</evidence>
<dbReference type="AlphaFoldDB" id="A0A1D1VPB7"/>
<dbReference type="InterPro" id="IPR032305">
    <property type="entry name" value="GTP-bd_M"/>
</dbReference>
<dbReference type="GO" id="GO:0005525">
    <property type="term" value="F:GTP binding"/>
    <property type="evidence" value="ECO:0007669"/>
    <property type="project" value="UniProtKB-KW"/>
</dbReference>
<dbReference type="PANTHER" id="PTHR10229">
    <property type="entry name" value="GTP-BINDING PROTEIN HFLX"/>
    <property type="match status" value="1"/>
</dbReference>
<dbReference type="InterPro" id="IPR016496">
    <property type="entry name" value="GTPase_HflX"/>
</dbReference>
<dbReference type="Pfam" id="PF13167">
    <property type="entry name" value="GTP-bdg_N"/>
    <property type="match status" value="1"/>
</dbReference>
<dbReference type="EMBL" id="BDGG01000009">
    <property type="protein sequence ID" value="GAV03432.1"/>
    <property type="molecule type" value="Genomic_DNA"/>
</dbReference>
<dbReference type="InterPro" id="IPR030394">
    <property type="entry name" value="G_HFLX_dom"/>
</dbReference>
<dbReference type="CDD" id="cd01878">
    <property type="entry name" value="HflX"/>
    <property type="match status" value="1"/>
</dbReference>
<gene>
    <name evidence="6" type="primary">RvY_13855-1</name>
    <name evidence="6" type="synonym">RvY_13855.1</name>
    <name evidence="6" type="ORF">RvY_13855</name>
</gene>
<keyword evidence="4" id="KW-0342">GTP-binding</keyword>
<dbReference type="GO" id="GO:0005737">
    <property type="term" value="C:cytoplasm"/>
    <property type="evidence" value="ECO:0007669"/>
    <property type="project" value="TreeGrafter"/>
</dbReference>
<comment type="caution">
    <text evidence="6">The sequence shown here is derived from an EMBL/GenBank/DDBJ whole genome shotgun (WGS) entry which is preliminary data.</text>
</comment>
<evidence type="ECO:0000313" key="6">
    <source>
        <dbReference type="EMBL" id="GAV03432.1"/>
    </source>
</evidence>
<keyword evidence="3" id="KW-0460">Magnesium</keyword>
<dbReference type="InterPro" id="IPR006073">
    <property type="entry name" value="GTP-bd"/>
</dbReference>
<accession>A0A1D1VPB7</accession>
<dbReference type="Pfam" id="PF01926">
    <property type="entry name" value="MMR_HSR1"/>
    <property type="match status" value="1"/>
</dbReference>
<sequence length="494" mass="55121">MLFKSTSGRLLSSYLRCRCGPSVTARSASSFEQVDEDVPPWQLPEEAEYELARDLLRIPGTSQQLFLIQPRIKIGPNRNYLTTPQLQLEENKTLVETLGWKIVDHIILPVSSYDSTHVFGRGNFEKLQEAVRSCRTSASAIFFGSNTLKKKQLAFYRETFGMPVFDRYRIVLEIFRAHAKTKEAKLQVALAELPYFRALLGGIGEVPGSSIQMAGSGSGQTRDLQRQIMRDREGKLRTALDKIRSNRAVLRRGRKKNEINSVAVVGYTNCGKTSLIKALTGDVTMKPENKLFATLDVTSHGGRLPNSVSVLYVDTIGFISDIPTSLIASFAAVLEEIGEADVLVHVRDVSHPDTKSQKETVLKQLRELALPEKLLNSMIEVCNKVDMLPEIEKSPEKVSAADNAIFTSATANTGLYSLRERIEAVLLGNTGLTEKQIRVPQGGAELSWLYREAHVHFLEADVTDSQFLVAHVTISPSSFARYIHQFRKIQVLTR</sequence>
<reference evidence="6 7" key="1">
    <citation type="journal article" date="2016" name="Nat. Commun.">
        <title>Extremotolerant tardigrade genome and improved radiotolerance of human cultured cells by tardigrade-unique protein.</title>
        <authorList>
            <person name="Hashimoto T."/>
            <person name="Horikawa D.D."/>
            <person name="Saito Y."/>
            <person name="Kuwahara H."/>
            <person name="Kozuka-Hata H."/>
            <person name="Shin-I T."/>
            <person name="Minakuchi Y."/>
            <person name="Ohishi K."/>
            <person name="Motoyama A."/>
            <person name="Aizu T."/>
            <person name="Enomoto A."/>
            <person name="Kondo K."/>
            <person name="Tanaka S."/>
            <person name="Hara Y."/>
            <person name="Koshikawa S."/>
            <person name="Sagara H."/>
            <person name="Miura T."/>
            <person name="Yokobori S."/>
            <person name="Miyagawa K."/>
            <person name="Suzuki Y."/>
            <person name="Kubo T."/>
            <person name="Oyama M."/>
            <person name="Kohara Y."/>
            <person name="Fujiyama A."/>
            <person name="Arakawa K."/>
            <person name="Katayama T."/>
            <person name="Toyoda A."/>
            <person name="Kunieda T."/>
        </authorList>
    </citation>
    <scope>NUCLEOTIDE SEQUENCE [LARGE SCALE GENOMIC DNA]</scope>
    <source>
        <strain evidence="6 7">YOKOZUNA-1</strain>
    </source>
</reference>
<dbReference type="InterPro" id="IPR025121">
    <property type="entry name" value="GTPase_HflX_N"/>
</dbReference>
<evidence type="ECO:0000256" key="4">
    <source>
        <dbReference type="ARBA" id="ARBA00023134"/>
    </source>
</evidence>
<dbReference type="GO" id="GO:0046872">
    <property type="term" value="F:metal ion binding"/>
    <property type="evidence" value="ECO:0007669"/>
    <property type="project" value="UniProtKB-KW"/>
</dbReference>
<dbReference type="Pfam" id="PF16360">
    <property type="entry name" value="GTP-bdg_M"/>
    <property type="match status" value="1"/>
</dbReference>
<dbReference type="FunFam" id="3.40.50.300:FF:000886">
    <property type="entry name" value="Putative GTP-binding protein 6"/>
    <property type="match status" value="1"/>
</dbReference>
<dbReference type="SUPFAM" id="SSF52540">
    <property type="entry name" value="P-loop containing nucleoside triphosphate hydrolases"/>
    <property type="match status" value="1"/>
</dbReference>
<dbReference type="STRING" id="947166.A0A1D1VPB7"/>
<keyword evidence="1" id="KW-0479">Metal-binding</keyword>
<evidence type="ECO:0000256" key="3">
    <source>
        <dbReference type="ARBA" id="ARBA00022842"/>
    </source>
</evidence>
<dbReference type="Gene3D" id="3.40.50.11060">
    <property type="entry name" value="GTPase HflX, N-terminal domain"/>
    <property type="match status" value="1"/>
</dbReference>
<dbReference type="InterPro" id="IPR027417">
    <property type="entry name" value="P-loop_NTPase"/>
</dbReference>
<evidence type="ECO:0000259" key="5">
    <source>
        <dbReference type="PROSITE" id="PS51705"/>
    </source>
</evidence>
<keyword evidence="2" id="KW-0547">Nucleotide-binding</keyword>
<dbReference type="Proteomes" id="UP000186922">
    <property type="component" value="Unassembled WGS sequence"/>
</dbReference>
<keyword evidence="7" id="KW-1185">Reference proteome</keyword>
<dbReference type="PANTHER" id="PTHR10229:SF0">
    <property type="entry name" value="GTP-BINDING PROTEIN 6-RELATED"/>
    <property type="match status" value="1"/>
</dbReference>
<protein>
    <recommendedName>
        <fullName evidence="5">Hflx-type G domain-containing protein</fullName>
    </recommendedName>
</protein>
<dbReference type="PROSITE" id="PS51705">
    <property type="entry name" value="G_HFLX"/>
    <property type="match status" value="1"/>
</dbReference>
<dbReference type="NCBIfam" id="TIGR03156">
    <property type="entry name" value="GTP_HflX"/>
    <property type="match status" value="1"/>
</dbReference>
<evidence type="ECO:0000313" key="7">
    <source>
        <dbReference type="Proteomes" id="UP000186922"/>
    </source>
</evidence>
<proteinExistence type="predicted"/>